<feature type="transmembrane region" description="Helical" evidence="11">
    <location>
        <begin position="124"/>
        <end position="144"/>
    </location>
</feature>
<dbReference type="OrthoDB" id="7694678at2759"/>
<dbReference type="PROSITE" id="PS00951">
    <property type="entry name" value="ER_LUMEN_RECEPTOR_1"/>
    <property type="match status" value="1"/>
</dbReference>
<dbReference type="PRINTS" id="PR00660">
    <property type="entry name" value="ERLUMENR"/>
</dbReference>
<comment type="caution">
    <text evidence="12">The sequence shown here is derived from an EMBL/GenBank/DDBJ whole genome shotgun (WGS) entry which is preliminary data.</text>
</comment>
<keyword evidence="10 11" id="KW-0675">Receptor</keyword>
<evidence type="ECO:0000256" key="6">
    <source>
        <dbReference type="ARBA" id="ARBA00022892"/>
    </source>
</evidence>
<dbReference type="Proteomes" id="UP000695562">
    <property type="component" value="Unassembled WGS sequence"/>
</dbReference>
<evidence type="ECO:0000256" key="9">
    <source>
        <dbReference type="ARBA" id="ARBA00023136"/>
    </source>
</evidence>
<evidence type="ECO:0000256" key="2">
    <source>
        <dbReference type="ARBA" id="ARBA00010120"/>
    </source>
</evidence>
<reference evidence="12" key="1">
    <citation type="submission" date="2020-01" db="EMBL/GenBank/DDBJ databases">
        <title>Development of genomics and gene disruption for Polysphondylium violaceum indicates a role for the polyketide synthase stlB in stalk morphogenesis.</title>
        <authorList>
            <person name="Narita B."/>
            <person name="Kawabe Y."/>
            <person name="Kin K."/>
            <person name="Saito T."/>
            <person name="Gibbs R."/>
            <person name="Kuspa A."/>
            <person name="Muzny D."/>
            <person name="Queller D."/>
            <person name="Richards S."/>
            <person name="Strassman J."/>
            <person name="Sucgang R."/>
            <person name="Worley K."/>
            <person name="Schaap P."/>
        </authorList>
    </citation>
    <scope>NUCLEOTIDE SEQUENCE</scope>
    <source>
        <strain evidence="12">QSvi11</strain>
    </source>
</reference>
<gene>
    <name evidence="12" type="ORF">CYY_002622</name>
</gene>
<dbReference type="GO" id="GO:0046923">
    <property type="term" value="F:ER retention sequence binding"/>
    <property type="evidence" value="ECO:0007669"/>
    <property type="project" value="InterPro"/>
</dbReference>
<comment type="subcellular location">
    <subcellularLocation>
        <location evidence="1 11">Endoplasmic reticulum membrane</location>
        <topology evidence="1 11">Multi-pass membrane protein</topology>
    </subcellularLocation>
</comment>
<dbReference type="InterPro" id="IPR000133">
    <property type="entry name" value="ER_ret_rcpt"/>
</dbReference>
<feature type="transmembrane region" description="Helical" evidence="11">
    <location>
        <begin position="156"/>
        <end position="174"/>
    </location>
</feature>
<protein>
    <recommendedName>
        <fullName evidence="11">ER lumen protein-retaining receptor</fullName>
    </recommendedName>
</protein>
<evidence type="ECO:0000256" key="5">
    <source>
        <dbReference type="ARBA" id="ARBA00022824"/>
    </source>
</evidence>
<keyword evidence="9 11" id="KW-0472">Membrane</keyword>
<evidence type="ECO:0000256" key="10">
    <source>
        <dbReference type="ARBA" id="ARBA00023170"/>
    </source>
</evidence>
<evidence type="ECO:0000256" key="7">
    <source>
        <dbReference type="ARBA" id="ARBA00022927"/>
    </source>
</evidence>
<feature type="transmembrane region" description="Helical" evidence="11">
    <location>
        <begin position="186"/>
        <end position="205"/>
    </location>
</feature>
<keyword evidence="8 11" id="KW-1133">Transmembrane helix</keyword>
<evidence type="ECO:0000256" key="3">
    <source>
        <dbReference type="ARBA" id="ARBA00022448"/>
    </source>
</evidence>
<dbReference type="GO" id="GO:0006621">
    <property type="term" value="P:protein retention in ER lumen"/>
    <property type="evidence" value="ECO:0007669"/>
    <property type="project" value="InterPro"/>
</dbReference>
<evidence type="ECO:0000256" key="1">
    <source>
        <dbReference type="ARBA" id="ARBA00004477"/>
    </source>
</evidence>
<keyword evidence="3 11" id="KW-0813">Transport</keyword>
<feature type="transmembrane region" description="Helical" evidence="11">
    <location>
        <begin position="6"/>
        <end position="23"/>
    </location>
</feature>
<keyword evidence="6" id="KW-0931">ER-Golgi transport</keyword>
<evidence type="ECO:0000256" key="8">
    <source>
        <dbReference type="ARBA" id="ARBA00022989"/>
    </source>
</evidence>
<sequence length="218" mass="25515">MNLFSFIGDLLHVTSILILLFKIKSDRSCAGISLKSQILFTIVFTTRYLDLFSNYVSFYITIMKIVYLALSYYTLYLMNKFKFTYDKDHDTFRVQYLIVPCLVLAIITYGEPTHPGFFSLLLEILWTFSIYLESVAILPQLVLVQRTGEVELLTSNYIVCLGGYRAFYFINWIYRIFIDNWSGKIVMLAGLIQTALYIDFFYYYFQSKWSGGKLVLPN</sequence>
<organism evidence="12 13">
    <name type="scientific">Polysphondylium violaceum</name>
    <dbReference type="NCBI Taxonomy" id="133409"/>
    <lineage>
        <taxon>Eukaryota</taxon>
        <taxon>Amoebozoa</taxon>
        <taxon>Evosea</taxon>
        <taxon>Eumycetozoa</taxon>
        <taxon>Dictyostelia</taxon>
        <taxon>Dictyosteliales</taxon>
        <taxon>Dictyosteliaceae</taxon>
        <taxon>Polysphondylium</taxon>
    </lineage>
</organism>
<dbReference type="AlphaFoldDB" id="A0A8J4PXT7"/>
<evidence type="ECO:0000256" key="4">
    <source>
        <dbReference type="ARBA" id="ARBA00022692"/>
    </source>
</evidence>
<comment type="similarity">
    <text evidence="2 11">Belongs to the ERD2 family.</text>
</comment>
<dbReference type="EMBL" id="AJWJ01000074">
    <property type="protein sequence ID" value="KAF2076058.1"/>
    <property type="molecule type" value="Genomic_DNA"/>
</dbReference>
<proteinExistence type="inferred from homology"/>
<accession>A0A8J4PXT7</accession>
<dbReference type="PROSITE" id="PS00952">
    <property type="entry name" value="ER_LUMEN_RECEPTOR_2"/>
    <property type="match status" value="1"/>
</dbReference>
<name>A0A8J4PXT7_9MYCE</name>
<dbReference type="GO" id="GO:0016192">
    <property type="term" value="P:vesicle-mediated transport"/>
    <property type="evidence" value="ECO:0007669"/>
    <property type="project" value="UniProtKB-KW"/>
</dbReference>
<feature type="transmembrane region" description="Helical" evidence="11">
    <location>
        <begin position="55"/>
        <end position="73"/>
    </location>
</feature>
<evidence type="ECO:0000313" key="13">
    <source>
        <dbReference type="Proteomes" id="UP000695562"/>
    </source>
</evidence>
<evidence type="ECO:0000313" key="12">
    <source>
        <dbReference type="EMBL" id="KAF2076058.1"/>
    </source>
</evidence>
<evidence type="ECO:0000256" key="11">
    <source>
        <dbReference type="RuleBase" id="RU000634"/>
    </source>
</evidence>
<keyword evidence="7 11" id="KW-0653">Protein transport</keyword>
<dbReference type="GO" id="GO:0015031">
    <property type="term" value="P:protein transport"/>
    <property type="evidence" value="ECO:0007669"/>
    <property type="project" value="UniProtKB-KW"/>
</dbReference>
<dbReference type="GO" id="GO:0005789">
    <property type="term" value="C:endoplasmic reticulum membrane"/>
    <property type="evidence" value="ECO:0007669"/>
    <property type="project" value="UniProtKB-SubCell"/>
</dbReference>
<keyword evidence="13" id="KW-1185">Reference proteome</keyword>
<feature type="transmembrane region" description="Helical" evidence="11">
    <location>
        <begin position="94"/>
        <end position="112"/>
    </location>
</feature>
<dbReference type="Pfam" id="PF00810">
    <property type="entry name" value="ER_lumen_recept"/>
    <property type="match status" value="1"/>
</dbReference>
<dbReference type="PANTHER" id="PTHR10585">
    <property type="entry name" value="ER LUMEN PROTEIN RETAINING RECEPTOR"/>
    <property type="match status" value="1"/>
</dbReference>
<keyword evidence="5 11" id="KW-0256">Endoplasmic reticulum</keyword>
<keyword evidence="4 11" id="KW-0812">Transmembrane</keyword>